<dbReference type="Proteomes" id="UP000283269">
    <property type="component" value="Unassembled WGS sequence"/>
</dbReference>
<dbReference type="AlphaFoldDB" id="A0A409X2S2"/>
<reference evidence="1 2" key="1">
    <citation type="journal article" date="2018" name="Evol. Lett.">
        <title>Horizontal gene cluster transfer increased hallucinogenic mushroom diversity.</title>
        <authorList>
            <person name="Reynolds H.T."/>
            <person name="Vijayakumar V."/>
            <person name="Gluck-Thaler E."/>
            <person name="Korotkin H.B."/>
            <person name="Matheny P.B."/>
            <person name="Slot J.C."/>
        </authorList>
    </citation>
    <scope>NUCLEOTIDE SEQUENCE [LARGE SCALE GENOMIC DNA]</scope>
    <source>
        <strain evidence="1 2">2631</strain>
    </source>
</reference>
<dbReference type="EMBL" id="NHYD01002767">
    <property type="protein sequence ID" value="PPQ85044.1"/>
    <property type="molecule type" value="Genomic_DNA"/>
</dbReference>
<dbReference type="InParanoid" id="A0A409X2S2"/>
<dbReference type="OrthoDB" id="2963168at2759"/>
<protein>
    <submittedName>
        <fullName evidence="1">Uncharacterized protein</fullName>
    </submittedName>
</protein>
<proteinExistence type="predicted"/>
<dbReference type="STRING" id="93625.A0A409X2S2"/>
<name>A0A409X2S2_PSICY</name>
<sequence>MKAVCTGLWNKVANANMLQLYQPGSLTAAPNASLSSPLTLRLLSAASHPVFLIWEKSLRFDRLVRYLLLNLSSEHWVLLGSILNLGEVAEIRSVTRFPAEDHVGGNSKIPTIIHYDKHGGLRAVGAEAKREGIEADAEDEEWTKAEWQVLYILPKDCAHFFTPVLWSFRFKLHLCPQSSSAALIASHAIPPLPKGKTVIDVFADFLRYPNGADMWQNLETRTDFVLTHPNSWEGTQQS</sequence>
<evidence type="ECO:0000313" key="2">
    <source>
        <dbReference type="Proteomes" id="UP000283269"/>
    </source>
</evidence>
<evidence type="ECO:0000313" key="1">
    <source>
        <dbReference type="EMBL" id="PPQ85044.1"/>
    </source>
</evidence>
<comment type="caution">
    <text evidence="1">The sequence shown here is derived from an EMBL/GenBank/DDBJ whole genome shotgun (WGS) entry which is preliminary data.</text>
</comment>
<gene>
    <name evidence="1" type="ORF">CVT25_010255</name>
</gene>
<organism evidence="1 2">
    <name type="scientific">Psilocybe cyanescens</name>
    <dbReference type="NCBI Taxonomy" id="93625"/>
    <lineage>
        <taxon>Eukaryota</taxon>
        <taxon>Fungi</taxon>
        <taxon>Dikarya</taxon>
        <taxon>Basidiomycota</taxon>
        <taxon>Agaricomycotina</taxon>
        <taxon>Agaricomycetes</taxon>
        <taxon>Agaricomycetidae</taxon>
        <taxon>Agaricales</taxon>
        <taxon>Agaricineae</taxon>
        <taxon>Strophariaceae</taxon>
        <taxon>Psilocybe</taxon>
    </lineage>
</organism>
<accession>A0A409X2S2</accession>
<keyword evidence="2" id="KW-1185">Reference proteome</keyword>